<dbReference type="InterPro" id="IPR050090">
    <property type="entry name" value="Tyrosine_recombinase_XerCD"/>
</dbReference>
<dbReference type="SUPFAM" id="SSF56349">
    <property type="entry name" value="DNA breaking-rejoining enzymes"/>
    <property type="match status" value="1"/>
</dbReference>
<evidence type="ECO:0000256" key="2">
    <source>
        <dbReference type="ARBA" id="ARBA00022908"/>
    </source>
</evidence>
<keyword evidence="4" id="KW-0233">DNA recombination</keyword>
<evidence type="ECO:0000259" key="6">
    <source>
        <dbReference type="PROSITE" id="PS51898"/>
    </source>
</evidence>
<dbReference type="Gene3D" id="1.10.443.10">
    <property type="entry name" value="Intergrase catalytic core"/>
    <property type="match status" value="1"/>
</dbReference>
<accession>A0ABT6N2H4</accession>
<keyword evidence="9" id="KW-1185">Reference proteome</keyword>
<evidence type="ECO:0000313" key="8">
    <source>
        <dbReference type="EMBL" id="MDH7639488.1"/>
    </source>
</evidence>
<organism evidence="8 9">
    <name type="scientific">Sphingomonas oryzagri</name>
    <dbReference type="NCBI Taxonomy" id="3042314"/>
    <lineage>
        <taxon>Bacteria</taxon>
        <taxon>Pseudomonadati</taxon>
        <taxon>Pseudomonadota</taxon>
        <taxon>Alphaproteobacteria</taxon>
        <taxon>Sphingomonadales</taxon>
        <taxon>Sphingomonadaceae</taxon>
        <taxon>Sphingomonas</taxon>
    </lineage>
</organism>
<keyword evidence="3 5" id="KW-0238">DNA-binding</keyword>
<evidence type="ECO:0000256" key="1">
    <source>
        <dbReference type="ARBA" id="ARBA00008857"/>
    </source>
</evidence>
<dbReference type="PROSITE" id="PS51900">
    <property type="entry name" value="CB"/>
    <property type="match status" value="1"/>
</dbReference>
<comment type="caution">
    <text evidence="8">The sequence shown here is derived from an EMBL/GenBank/DDBJ whole genome shotgun (WGS) entry which is preliminary data.</text>
</comment>
<dbReference type="RefSeq" id="WP_281044751.1">
    <property type="nucleotide sequence ID" value="NZ_JARYGZ010000001.1"/>
</dbReference>
<dbReference type="InterPro" id="IPR013762">
    <property type="entry name" value="Integrase-like_cat_sf"/>
</dbReference>
<evidence type="ECO:0000256" key="5">
    <source>
        <dbReference type="PROSITE-ProRule" id="PRU01248"/>
    </source>
</evidence>
<reference evidence="8" key="1">
    <citation type="submission" date="2023-04" db="EMBL/GenBank/DDBJ databases">
        <title>Sphingomonas sp. MAHUQ-71 isolated from rice field.</title>
        <authorList>
            <person name="Huq M.A."/>
        </authorList>
    </citation>
    <scope>NUCLEOTIDE SEQUENCE</scope>
    <source>
        <strain evidence="8">MAHUQ-71</strain>
    </source>
</reference>
<feature type="domain" description="Core-binding (CB)" evidence="7">
    <location>
        <begin position="6"/>
        <end position="96"/>
    </location>
</feature>
<protein>
    <submittedName>
        <fullName evidence="8">Tyrosine-type recombinase/integrase</fullName>
    </submittedName>
</protein>
<proteinExistence type="inferred from homology"/>
<sequence length="366" mass="40741">MAKHSAANTRIKREYFQYLREARRCGIASVDAAAKAISRFEDAIGHRDFKRFHREQAVAFKRKLGEQRNDRTGKPLSKSTIDGTLRALREFFVWLAGQPGYKSQLHYADADYFNLSEKETAIARAKRPKAVPTPAQVHHVLASLPNGSAIEKRNRALIAFALLTGARDGALASFRLKHVDLVQGRVTQDGREVRTKFAKTFTTWFFPVGGDALAIVADWIGYLECDQFWSADDPLFPATEIGLGDEGGFVAAGLSRRGWSTAAPIRTIFREAFAAAGLPYFNPHSFRDMLAQFGERACRTPEEFKAWSQNLGHAHVLTTLTSYGTVPDHRQAELIRGLGEAGDMTDPLDDPKVRAVLARLLERQPA</sequence>
<dbReference type="PANTHER" id="PTHR30349">
    <property type="entry name" value="PHAGE INTEGRASE-RELATED"/>
    <property type="match status" value="1"/>
</dbReference>
<dbReference type="CDD" id="cd00397">
    <property type="entry name" value="DNA_BRE_C"/>
    <property type="match status" value="1"/>
</dbReference>
<gene>
    <name evidence="8" type="ORF">QGN17_12175</name>
</gene>
<dbReference type="PROSITE" id="PS51898">
    <property type="entry name" value="TYR_RECOMBINASE"/>
    <property type="match status" value="1"/>
</dbReference>
<evidence type="ECO:0000256" key="4">
    <source>
        <dbReference type="ARBA" id="ARBA00023172"/>
    </source>
</evidence>
<comment type="similarity">
    <text evidence="1">Belongs to the 'phage' integrase family.</text>
</comment>
<dbReference type="InterPro" id="IPR011010">
    <property type="entry name" value="DNA_brk_join_enz"/>
</dbReference>
<evidence type="ECO:0000259" key="7">
    <source>
        <dbReference type="PROSITE" id="PS51900"/>
    </source>
</evidence>
<evidence type="ECO:0000313" key="9">
    <source>
        <dbReference type="Proteomes" id="UP001160625"/>
    </source>
</evidence>
<dbReference type="Proteomes" id="UP001160625">
    <property type="component" value="Unassembled WGS sequence"/>
</dbReference>
<evidence type="ECO:0000256" key="3">
    <source>
        <dbReference type="ARBA" id="ARBA00023125"/>
    </source>
</evidence>
<dbReference type="EMBL" id="JARYGZ010000001">
    <property type="protein sequence ID" value="MDH7639488.1"/>
    <property type="molecule type" value="Genomic_DNA"/>
</dbReference>
<dbReference type="PANTHER" id="PTHR30349:SF41">
    <property type="entry name" value="INTEGRASE_RECOMBINASE PROTEIN MJ0367-RELATED"/>
    <property type="match status" value="1"/>
</dbReference>
<dbReference type="InterPro" id="IPR044068">
    <property type="entry name" value="CB"/>
</dbReference>
<feature type="domain" description="Tyr recombinase" evidence="6">
    <location>
        <begin position="126"/>
        <end position="336"/>
    </location>
</feature>
<dbReference type="InterPro" id="IPR002104">
    <property type="entry name" value="Integrase_catalytic"/>
</dbReference>
<name>A0ABT6N2H4_9SPHN</name>
<keyword evidence="2" id="KW-0229">DNA integration</keyword>
<dbReference type="Pfam" id="PF00589">
    <property type="entry name" value="Phage_integrase"/>
    <property type="match status" value="1"/>
</dbReference>